<organism evidence="2 3">
    <name type="scientific">Blattamonas nauphoetae</name>
    <dbReference type="NCBI Taxonomy" id="2049346"/>
    <lineage>
        <taxon>Eukaryota</taxon>
        <taxon>Metamonada</taxon>
        <taxon>Preaxostyla</taxon>
        <taxon>Oxymonadida</taxon>
        <taxon>Blattamonas</taxon>
    </lineage>
</organism>
<sequence>MSEDEPDDSNCMSKCRLYNMPICITEAKAKELKQKARDDKKRMKARFNNLRKEEESILSAVKEELSALEKEEK</sequence>
<keyword evidence="3" id="KW-1185">Reference proteome</keyword>
<evidence type="ECO:0000313" key="2">
    <source>
        <dbReference type="EMBL" id="KAK2954548.1"/>
    </source>
</evidence>
<dbReference type="EMBL" id="JARBJD010000077">
    <property type="protein sequence ID" value="KAK2954548.1"/>
    <property type="molecule type" value="Genomic_DNA"/>
</dbReference>
<feature type="coiled-coil region" evidence="1">
    <location>
        <begin position="26"/>
        <end position="71"/>
    </location>
</feature>
<evidence type="ECO:0000313" key="3">
    <source>
        <dbReference type="Proteomes" id="UP001281761"/>
    </source>
</evidence>
<keyword evidence="1" id="KW-0175">Coiled coil</keyword>
<reference evidence="2 3" key="1">
    <citation type="journal article" date="2022" name="bioRxiv">
        <title>Genomics of Preaxostyla Flagellates Illuminates Evolutionary Transitions and the Path Towards Mitochondrial Loss.</title>
        <authorList>
            <person name="Novak L.V.F."/>
            <person name="Treitli S.C."/>
            <person name="Pyrih J."/>
            <person name="Halakuc P."/>
            <person name="Pipaliya S.V."/>
            <person name="Vacek V."/>
            <person name="Brzon O."/>
            <person name="Soukal P."/>
            <person name="Eme L."/>
            <person name="Dacks J.B."/>
            <person name="Karnkowska A."/>
            <person name="Elias M."/>
            <person name="Hampl V."/>
        </authorList>
    </citation>
    <scope>NUCLEOTIDE SEQUENCE [LARGE SCALE GENOMIC DNA]</scope>
    <source>
        <strain evidence="2">NAU3</strain>
        <tissue evidence="2">Gut</tissue>
    </source>
</reference>
<name>A0ABQ9XQ74_9EUKA</name>
<accession>A0ABQ9XQ74</accession>
<evidence type="ECO:0000256" key="1">
    <source>
        <dbReference type="SAM" id="Coils"/>
    </source>
</evidence>
<protein>
    <submittedName>
        <fullName evidence="2">Uncharacterized protein</fullName>
    </submittedName>
</protein>
<comment type="caution">
    <text evidence="2">The sequence shown here is derived from an EMBL/GenBank/DDBJ whole genome shotgun (WGS) entry which is preliminary data.</text>
</comment>
<proteinExistence type="predicted"/>
<dbReference type="Proteomes" id="UP001281761">
    <property type="component" value="Unassembled WGS sequence"/>
</dbReference>
<gene>
    <name evidence="2" type="ORF">BLNAU_10568</name>
</gene>